<dbReference type="PANTHER" id="PTHR45688:SF13">
    <property type="entry name" value="ALANINE--GLYOXYLATE AMINOTRANSFERASE 2-LIKE"/>
    <property type="match status" value="1"/>
</dbReference>
<dbReference type="VEuPathDB" id="FungiDB:BTJ68_04699"/>
<protein>
    <recommendedName>
        <fullName evidence="5">Xylanolytic transcriptional activator regulatory domain-containing protein</fullName>
    </recommendedName>
</protein>
<dbReference type="CDD" id="cd00610">
    <property type="entry name" value="OAT_like"/>
    <property type="match status" value="1"/>
</dbReference>
<reference evidence="6 7" key="1">
    <citation type="submission" date="2017-01" db="EMBL/GenBank/DDBJ databases">
        <title>The recent genome duplication of the halophilic yeast Hortaea werneckii: insights from long-read sequencing.</title>
        <authorList>
            <person name="Sinha S."/>
            <person name="Flibotte S."/>
            <person name="Neira M."/>
            <person name="Lenassi M."/>
            <person name="Gostincar C."/>
            <person name="Stajich J.E."/>
            <person name="Nislow C.E."/>
        </authorList>
    </citation>
    <scope>NUCLEOTIDE SEQUENCE [LARGE SCALE GENOMIC DNA]</scope>
    <source>
        <strain evidence="6 7">EXF-2000</strain>
    </source>
</reference>
<comment type="similarity">
    <text evidence="1">Belongs to the class-III pyridoxal-phosphate-dependent aminotransferase family.</text>
</comment>
<dbReference type="InterPro" id="IPR005814">
    <property type="entry name" value="Aminotrans_3"/>
</dbReference>
<dbReference type="Gene3D" id="3.90.1150.10">
    <property type="entry name" value="Aspartate Aminotransferase, domain 1"/>
    <property type="match status" value="1"/>
</dbReference>
<dbReference type="InterPro" id="IPR015422">
    <property type="entry name" value="PyrdxlP-dep_Trfase_small"/>
</dbReference>
<dbReference type="GO" id="GO:0008483">
    <property type="term" value="F:transaminase activity"/>
    <property type="evidence" value="ECO:0007669"/>
    <property type="project" value="InterPro"/>
</dbReference>
<keyword evidence="2" id="KW-0663">Pyridoxal phosphate</keyword>
<dbReference type="SMART" id="SM00906">
    <property type="entry name" value="Fungal_trans"/>
    <property type="match status" value="1"/>
</dbReference>
<dbReference type="InterPro" id="IPR015424">
    <property type="entry name" value="PyrdxlP-dep_Trfase"/>
</dbReference>
<evidence type="ECO:0000313" key="6">
    <source>
        <dbReference type="EMBL" id="OTA35631.1"/>
    </source>
</evidence>
<dbReference type="Gene3D" id="3.40.640.10">
    <property type="entry name" value="Type I PLP-dependent aspartate aminotransferase-like (Major domain)"/>
    <property type="match status" value="1"/>
</dbReference>
<dbReference type="InParanoid" id="A0A1Z5TI82"/>
<dbReference type="InterPro" id="IPR049704">
    <property type="entry name" value="Aminotrans_3_PPA_site"/>
</dbReference>
<evidence type="ECO:0000256" key="2">
    <source>
        <dbReference type="ARBA" id="ARBA00022898"/>
    </source>
</evidence>
<dbReference type="GO" id="GO:0005739">
    <property type="term" value="C:mitochondrion"/>
    <property type="evidence" value="ECO:0007669"/>
    <property type="project" value="TreeGrafter"/>
</dbReference>
<dbReference type="InterPro" id="IPR007219">
    <property type="entry name" value="XnlR_reg_dom"/>
</dbReference>
<dbReference type="PANTHER" id="PTHR45688">
    <property type="match status" value="1"/>
</dbReference>
<name>A0A1Z5TI82_HORWE</name>
<keyword evidence="3" id="KW-0539">Nucleus</keyword>
<keyword evidence="7" id="KW-1185">Reference proteome</keyword>
<dbReference type="EMBL" id="MUNK01000042">
    <property type="protein sequence ID" value="OTA35631.1"/>
    <property type="molecule type" value="Genomic_DNA"/>
</dbReference>
<dbReference type="Proteomes" id="UP000194280">
    <property type="component" value="Unassembled WGS sequence"/>
</dbReference>
<gene>
    <name evidence="6" type="ORF">BTJ68_04699</name>
</gene>
<dbReference type="GO" id="GO:0006351">
    <property type="term" value="P:DNA-templated transcription"/>
    <property type="evidence" value="ECO:0007669"/>
    <property type="project" value="InterPro"/>
</dbReference>
<dbReference type="InterPro" id="IPR015421">
    <property type="entry name" value="PyrdxlP-dep_Trfase_major"/>
</dbReference>
<dbReference type="PROSITE" id="PS00600">
    <property type="entry name" value="AA_TRANSFER_CLASS_3"/>
    <property type="match status" value="1"/>
</dbReference>
<evidence type="ECO:0000256" key="3">
    <source>
        <dbReference type="ARBA" id="ARBA00023242"/>
    </source>
</evidence>
<dbReference type="GO" id="GO:0003677">
    <property type="term" value="F:DNA binding"/>
    <property type="evidence" value="ECO:0007669"/>
    <property type="project" value="InterPro"/>
</dbReference>
<feature type="domain" description="Xylanolytic transcriptional activator regulatory" evidence="5">
    <location>
        <begin position="693"/>
        <end position="767"/>
    </location>
</feature>
<dbReference type="CDD" id="cd12148">
    <property type="entry name" value="fungal_TF_MHR"/>
    <property type="match status" value="1"/>
</dbReference>
<dbReference type="Pfam" id="PF00202">
    <property type="entry name" value="Aminotran_3"/>
    <property type="match status" value="1"/>
</dbReference>
<evidence type="ECO:0000313" key="7">
    <source>
        <dbReference type="Proteomes" id="UP000194280"/>
    </source>
</evidence>
<evidence type="ECO:0000256" key="4">
    <source>
        <dbReference type="SAM" id="MobiDB-lite"/>
    </source>
</evidence>
<dbReference type="SUPFAM" id="SSF53383">
    <property type="entry name" value="PLP-dependent transferases"/>
    <property type="match status" value="1"/>
</dbReference>
<dbReference type="GO" id="GO:0030170">
    <property type="term" value="F:pyridoxal phosphate binding"/>
    <property type="evidence" value="ECO:0007669"/>
    <property type="project" value="InterPro"/>
</dbReference>
<dbReference type="STRING" id="1157616.A0A1Z5TI82"/>
<feature type="region of interest" description="Disordered" evidence="4">
    <location>
        <begin position="462"/>
        <end position="508"/>
    </location>
</feature>
<accession>A0A1Z5TI82</accession>
<organism evidence="6 7">
    <name type="scientific">Hortaea werneckii EXF-2000</name>
    <dbReference type="NCBI Taxonomy" id="1157616"/>
    <lineage>
        <taxon>Eukaryota</taxon>
        <taxon>Fungi</taxon>
        <taxon>Dikarya</taxon>
        <taxon>Ascomycota</taxon>
        <taxon>Pezizomycotina</taxon>
        <taxon>Dothideomycetes</taxon>
        <taxon>Dothideomycetidae</taxon>
        <taxon>Mycosphaerellales</taxon>
        <taxon>Teratosphaeriaceae</taxon>
        <taxon>Hortaea</taxon>
    </lineage>
</organism>
<dbReference type="AlphaFoldDB" id="A0A1Z5TI82"/>
<sequence>MTDRLYSNIDSDQLQKQADTCLLHYGTAFHPEIITSASGQWLTTASGHRMLDWTSGQMSCLIGHCHPEIAQTIVSHATHLDHLFSGMLSPPVIRAAQRLTSLTPPGLDKTFFLSTGAESNEAAIRLAKFYTGKFEIVGLAGSWHGMTSGALGAQYHAGRSGYGPNPVGNLALPVPNAYRSVFRHADGSYDWEMELDYGFEMVDRQSCGALAAVILEPILSSGGMLVLPPGYLKRVKWHCERRGMLLIVDEAQTGIGRAGDMFAFQHFPEDQGVVPDVLTLSKTLGNGLPLSAVVTSDRIAEFAKENHFLFYTTHVNDPIPAAVGDRVLEIVVRDDLVAHSRRLGEKLQAGLRRLQSRYGCIGDVRGRGLMAGLEVVSDRTTKKGAPEVGAAVGQKMTEVGLWAQLATMASFGGVFRIAPPITVTEEELALGLGMMEKAFASTPGTQPLYDVERDTLLFNSRALQKEDIRESANPPRSKRKAMEPHQATRVRPHSVSEPIAGGDGISPDESSVIMNPTMAEDIEVVEHYLPPEANKDGAATKPYNLVPSAEGKPIIYLTVPRRRRGLRTDTNPGSTQREILEQVLGPLKEAVIRLFFEHVNPCFPVVDEAAFWRDWEQDASKVPSALLCDIYASTLIFWERTPSLRLHTRPDMTFAWNQAVMALQEDFMAPSMTTVQSALLDLMGRPVLSVTGNIVNAGRTVTLANSLGLNRDPASWASSSENEKNVRIRLWWSLVINEFWSCLAHGIPSNISPSNYDTPLPSVASIAGPSATEEIKEAAASFVHLCTLTQILADLVPLVYSLNGIQKDIGKKIRRLECDLDSWEDSLPTFLRKDSGVRTDHVNGSSNLWFCFLSLKVLLCRCAFRASCKSDSNVTPNGKEAKNYRLAMLRESALTLTLYVSELTETQMNEFWISYATHLLVSSTTVLLRCTIESADINTKQRCTRELVKMICRLQASHWDLGEFCLERCTEPVTKLAAALGIAPTPAMPSSQQERSVVEQVSQSAQLATSHAFEPSDGLNMFIPADSLDFPWETLWDTLPESTGVWNYDSGAF</sequence>
<proteinExistence type="inferred from homology"/>
<comment type="caution">
    <text evidence="6">The sequence shown here is derived from an EMBL/GenBank/DDBJ whole genome shotgun (WGS) entry which is preliminary data.</text>
</comment>
<evidence type="ECO:0000259" key="5">
    <source>
        <dbReference type="SMART" id="SM00906"/>
    </source>
</evidence>
<evidence type="ECO:0000256" key="1">
    <source>
        <dbReference type="ARBA" id="ARBA00008954"/>
    </source>
</evidence>
<dbReference type="Pfam" id="PF04082">
    <property type="entry name" value="Fungal_trans"/>
    <property type="match status" value="1"/>
</dbReference>
<dbReference type="GO" id="GO:0008270">
    <property type="term" value="F:zinc ion binding"/>
    <property type="evidence" value="ECO:0007669"/>
    <property type="project" value="InterPro"/>
</dbReference>